<proteinExistence type="predicted"/>
<sequence length="90" mass="9505">MGLLGRTGPSWAGMGRDAAGGLSWATGRCLCCWVGRGRRGAIRMAERRAKGAMVELETRREAEGKRESELRDGARGELGGEVGEGSIGRG</sequence>
<dbReference type="EMBL" id="PGOL01002196">
    <property type="protein sequence ID" value="PKI49828.1"/>
    <property type="molecule type" value="Genomic_DNA"/>
</dbReference>
<organism evidence="2 3">
    <name type="scientific">Punica granatum</name>
    <name type="common">Pomegranate</name>
    <dbReference type="NCBI Taxonomy" id="22663"/>
    <lineage>
        <taxon>Eukaryota</taxon>
        <taxon>Viridiplantae</taxon>
        <taxon>Streptophyta</taxon>
        <taxon>Embryophyta</taxon>
        <taxon>Tracheophyta</taxon>
        <taxon>Spermatophyta</taxon>
        <taxon>Magnoliopsida</taxon>
        <taxon>eudicotyledons</taxon>
        <taxon>Gunneridae</taxon>
        <taxon>Pentapetalae</taxon>
        <taxon>rosids</taxon>
        <taxon>malvids</taxon>
        <taxon>Myrtales</taxon>
        <taxon>Lythraceae</taxon>
        <taxon>Punica</taxon>
    </lineage>
</organism>
<feature type="region of interest" description="Disordered" evidence="1">
    <location>
        <begin position="57"/>
        <end position="90"/>
    </location>
</feature>
<evidence type="ECO:0000313" key="2">
    <source>
        <dbReference type="EMBL" id="PKI49828.1"/>
    </source>
</evidence>
<protein>
    <submittedName>
        <fullName evidence="2">Uncharacterized protein</fullName>
    </submittedName>
</protein>
<dbReference type="AlphaFoldDB" id="A0A2I0J0Q5"/>
<feature type="compositionally biased region" description="Gly residues" evidence="1">
    <location>
        <begin position="76"/>
        <end position="90"/>
    </location>
</feature>
<gene>
    <name evidence="2" type="ORF">CRG98_029805</name>
</gene>
<accession>A0A2I0J0Q5</accession>
<evidence type="ECO:0000313" key="3">
    <source>
        <dbReference type="Proteomes" id="UP000233551"/>
    </source>
</evidence>
<evidence type="ECO:0000256" key="1">
    <source>
        <dbReference type="SAM" id="MobiDB-lite"/>
    </source>
</evidence>
<keyword evidence="3" id="KW-1185">Reference proteome</keyword>
<name>A0A2I0J0Q5_PUNGR</name>
<comment type="caution">
    <text evidence="2">The sequence shown here is derived from an EMBL/GenBank/DDBJ whole genome shotgun (WGS) entry which is preliminary data.</text>
</comment>
<reference evidence="2 3" key="1">
    <citation type="submission" date="2017-11" db="EMBL/GenBank/DDBJ databases">
        <title>De-novo sequencing of pomegranate (Punica granatum L.) genome.</title>
        <authorList>
            <person name="Akparov Z."/>
            <person name="Amiraslanov A."/>
            <person name="Hajiyeva S."/>
            <person name="Abbasov M."/>
            <person name="Kaur K."/>
            <person name="Hamwieh A."/>
            <person name="Solovyev V."/>
            <person name="Salamov A."/>
            <person name="Braich B."/>
            <person name="Kosarev P."/>
            <person name="Mahmoud A."/>
            <person name="Hajiyev E."/>
            <person name="Babayeva S."/>
            <person name="Izzatullayeva V."/>
            <person name="Mammadov A."/>
            <person name="Mammadov A."/>
            <person name="Sharifova S."/>
            <person name="Ojaghi J."/>
            <person name="Eynullazada K."/>
            <person name="Bayramov B."/>
            <person name="Abdulazimova A."/>
            <person name="Shahmuradov I."/>
        </authorList>
    </citation>
    <scope>NUCLEOTIDE SEQUENCE [LARGE SCALE GENOMIC DNA]</scope>
    <source>
        <strain evidence="3">cv. AG2017</strain>
        <tissue evidence="2">Leaf</tissue>
    </source>
</reference>
<dbReference type="Proteomes" id="UP000233551">
    <property type="component" value="Unassembled WGS sequence"/>
</dbReference>
<feature type="compositionally biased region" description="Basic and acidic residues" evidence="1">
    <location>
        <begin position="57"/>
        <end position="75"/>
    </location>
</feature>